<evidence type="ECO:0000313" key="1">
    <source>
        <dbReference type="EMBL" id="KAI4312115.1"/>
    </source>
</evidence>
<evidence type="ECO:0000313" key="2">
    <source>
        <dbReference type="Proteomes" id="UP001057402"/>
    </source>
</evidence>
<organism evidence="1 2">
    <name type="scientific">Melastoma candidum</name>
    <dbReference type="NCBI Taxonomy" id="119954"/>
    <lineage>
        <taxon>Eukaryota</taxon>
        <taxon>Viridiplantae</taxon>
        <taxon>Streptophyta</taxon>
        <taxon>Embryophyta</taxon>
        <taxon>Tracheophyta</taxon>
        <taxon>Spermatophyta</taxon>
        <taxon>Magnoliopsida</taxon>
        <taxon>eudicotyledons</taxon>
        <taxon>Gunneridae</taxon>
        <taxon>Pentapetalae</taxon>
        <taxon>rosids</taxon>
        <taxon>malvids</taxon>
        <taxon>Myrtales</taxon>
        <taxon>Melastomataceae</taxon>
        <taxon>Melastomatoideae</taxon>
        <taxon>Melastomateae</taxon>
        <taxon>Melastoma</taxon>
    </lineage>
</organism>
<reference evidence="2" key="1">
    <citation type="journal article" date="2023" name="Front. Plant Sci.">
        <title>Chromosomal-level genome assembly of Melastoma candidum provides insights into trichome evolution.</title>
        <authorList>
            <person name="Zhong Y."/>
            <person name="Wu W."/>
            <person name="Sun C."/>
            <person name="Zou P."/>
            <person name="Liu Y."/>
            <person name="Dai S."/>
            <person name="Zhou R."/>
        </authorList>
    </citation>
    <scope>NUCLEOTIDE SEQUENCE [LARGE SCALE GENOMIC DNA]</scope>
</reference>
<keyword evidence="2" id="KW-1185">Reference proteome</keyword>
<dbReference type="EMBL" id="CM042890">
    <property type="protein sequence ID" value="KAI4312115.1"/>
    <property type="molecule type" value="Genomic_DNA"/>
</dbReference>
<name>A0ACB9LKU4_9MYRT</name>
<gene>
    <name evidence="1" type="ORF">MLD38_036966</name>
</gene>
<protein>
    <submittedName>
        <fullName evidence="1">Uncharacterized protein</fullName>
    </submittedName>
</protein>
<dbReference type="Proteomes" id="UP001057402">
    <property type="component" value="Chromosome 11"/>
</dbReference>
<sequence>MVGNTAIQVLLNYKGNRDFSLQLKCRHLTILNLSYKYYLGYVAAALECAPNVEKLVIDFACRTHTGEISDFLLQGISQTKDPFSNKKSLKAGHIRNIEITGLLERAPNVETLVIDFAPSHGLLSFLDVKDVVKTSVLSKRWSSLWTQTSAISIDFQDVVHALCEDRISSFDWFLLQWTAPAIHKFHLCGLLCPVHMKDRFDLWIRFAVGQSIVDLRINVFQCNEVYVLPRVLLGCESLMDLRLSSCGFPSFANGMVDLVNMYHTMKGVLSNLYYVEKFMVGNDALKDVAVSCLVYFQVLRNCMGNGGFSLQLKCRHLTISTLANVYSYGRIAEVLECAPYVEKLFIDFARKRCPGVCFL</sequence>
<proteinExistence type="predicted"/>
<accession>A0ACB9LKU4</accession>
<comment type="caution">
    <text evidence="1">The sequence shown here is derived from an EMBL/GenBank/DDBJ whole genome shotgun (WGS) entry which is preliminary data.</text>
</comment>